<sequence length="504" mass="55412">MKAKNRAVILALLAAVALAKGAEDAAGAYNNNNKDQDSFSSTTADHYRPWTLSDYPRLAKVCRTPVSGNGCDPDEVFSDRDWQAIDQVLAIPSMMQISCDDDHESAAATVQVGVAITRKLDLSGYHGYEDPQERAARAFARGLHDIWGVGETLVCGGTGVLVFLSDLDRTVYISRGDALKHVLTDRRIDRVIANMKPFLQRQKYKDAVLGALDEIAHLIQKGKPQLAERVQDFLVTYSGLLWVGAIFAFLFTQARRSRAAQREYAAAAAHLDEIERVRAEALQGHFQMESCPICLEKFPNVEGSNGETRCPTMGSDGLPLKLLRCGHCFDETCWNEWVDTGRGQIGRCPICQQSVGRDTSSAPDSAVVDQLDTTDELDQQRLLDPAASDGPTDTDPAQQIDNGIERHRTLQRYQHERNFRLARLGARYPRYITQQQIQRWSSSTYNGPLARDPTFVERDPQNTQGNNNDRIKSSGRSGSSSSGGSNSGGSFGGGRSGGGRGGRW</sequence>
<feature type="chain" id="PRO_5030655591" description="RING-type domain-containing protein" evidence="4">
    <location>
        <begin position="22"/>
        <end position="504"/>
    </location>
</feature>
<dbReference type="EMBL" id="HBIM01013062">
    <property type="protein sequence ID" value="CAE0413389.1"/>
    <property type="molecule type" value="Transcribed_RNA"/>
</dbReference>
<dbReference type="InterPro" id="IPR001841">
    <property type="entry name" value="Znf_RING"/>
</dbReference>
<organism evidence="6">
    <name type="scientific">Amphora coffeiformis</name>
    <dbReference type="NCBI Taxonomy" id="265554"/>
    <lineage>
        <taxon>Eukaryota</taxon>
        <taxon>Sar</taxon>
        <taxon>Stramenopiles</taxon>
        <taxon>Ochrophyta</taxon>
        <taxon>Bacillariophyta</taxon>
        <taxon>Bacillariophyceae</taxon>
        <taxon>Bacillariophycidae</taxon>
        <taxon>Thalassiophysales</taxon>
        <taxon>Catenulaceae</taxon>
        <taxon>Amphora</taxon>
    </lineage>
</organism>
<name>A0A7S3P9J0_9STRA</name>
<reference evidence="6" key="1">
    <citation type="submission" date="2021-01" db="EMBL/GenBank/DDBJ databases">
        <authorList>
            <person name="Corre E."/>
            <person name="Pelletier E."/>
            <person name="Niang G."/>
            <person name="Scheremetjew M."/>
            <person name="Finn R."/>
            <person name="Kale V."/>
            <person name="Holt S."/>
            <person name="Cochrane G."/>
            <person name="Meng A."/>
            <person name="Brown T."/>
            <person name="Cohen L."/>
        </authorList>
    </citation>
    <scope>NUCLEOTIDE SEQUENCE</scope>
    <source>
        <strain evidence="6">CCMP127</strain>
    </source>
</reference>
<dbReference type="GO" id="GO:0016020">
    <property type="term" value="C:membrane"/>
    <property type="evidence" value="ECO:0007669"/>
    <property type="project" value="TreeGrafter"/>
</dbReference>
<keyword evidence="1" id="KW-0863">Zinc-finger</keyword>
<dbReference type="SUPFAM" id="SSF57850">
    <property type="entry name" value="RING/U-box"/>
    <property type="match status" value="1"/>
</dbReference>
<keyword evidence="3" id="KW-0812">Transmembrane</keyword>
<keyword evidence="4" id="KW-0732">Signal</keyword>
<dbReference type="AlphaFoldDB" id="A0A7S3P9J0"/>
<feature type="signal peptide" evidence="4">
    <location>
        <begin position="1"/>
        <end position="21"/>
    </location>
</feature>
<proteinExistence type="predicted"/>
<dbReference type="SMART" id="SM00184">
    <property type="entry name" value="RING"/>
    <property type="match status" value="1"/>
</dbReference>
<feature type="transmembrane region" description="Helical" evidence="3">
    <location>
        <begin position="233"/>
        <end position="252"/>
    </location>
</feature>
<feature type="compositionally biased region" description="Low complexity" evidence="2">
    <location>
        <begin position="474"/>
        <end position="484"/>
    </location>
</feature>
<accession>A0A7S3P9J0</accession>
<dbReference type="PROSITE" id="PS50089">
    <property type="entry name" value="ZF_RING_2"/>
    <property type="match status" value="1"/>
</dbReference>
<feature type="domain" description="RING-type" evidence="5">
    <location>
        <begin position="291"/>
        <end position="352"/>
    </location>
</feature>
<protein>
    <recommendedName>
        <fullName evidence="5">RING-type domain-containing protein</fullName>
    </recommendedName>
</protein>
<feature type="region of interest" description="Disordered" evidence="2">
    <location>
        <begin position="443"/>
        <end position="504"/>
    </location>
</feature>
<dbReference type="InterPro" id="IPR013083">
    <property type="entry name" value="Znf_RING/FYVE/PHD"/>
</dbReference>
<dbReference type="GO" id="GO:0008270">
    <property type="term" value="F:zinc ion binding"/>
    <property type="evidence" value="ECO:0007669"/>
    <property type="project" value="UniProtKB-KW"/>
</dbReference>
<dbReference type="Pfam" id="PF04536">
    <property type="entry name" value="TPM_phosphatase"/>
    <property type="match status" value="1"/>
</dbReference>
<dbReference type="Gene3D" id="3.30.40.10">
    <property type="entry name" value="Zinc/RING finger domain, C3HC4 (zinc finger)"/>
    <property type="match status" value="1"/>
</dbReference>
<evidence type="ECO:0000256" key="4">
    <source>
        <dbReference type="SAM" id="SignalP"/>
    </source>
</evidence>
<keyword evidence="1" id="KW-0862">Zinc</keyword>
<dbReference type="InterPro" id="IPR007621">
    <property type="entry name" value="TPM_dom"/>
</dbReference>
<dbReference type="PANTHER" id="PTHR33748:SF5">
    <property type="entry name" value="GROUND-LIKE DOMAIN-CONTAINING PROTEIN"/>
    <property type="match status" value="1"/>
</dbReference>
<keyword evidence="1" id="KW-0479">Metal-binding</keyword>
<dbReference type="Gene3D" id="3.10.310.50">
    <property type="match status" value="1"/>
</dbReference>
<evidence type="ECO:0000256" key="1">
    <source>
        <dbReference type="PROSITE-ProRule" id="PRU00175"/>
    </source>
</evidence>
<keyword evidence="3" id="KW-1133">Transmembrane helix</keyword>
<keyword evidence="3" id="KW-0472">Membrane</keyword>
<evidence type="ECO:0000256" key="2">
    <source>
        <dbReference type="SAM" id="MobiDB-lite"/>
    </source>
</evidence>
<evidence type="ECO:0000256" key="3">
    <source>
        <dbReference type="SAM" id="Phobius"/>
    </source>
</evidence>
<evidence type="ECO:0000313" key="6">
    <source>
        <dbReference type="EMBL" id="CAE0413389.1"/>
    </source>
</evidence>
<feature type="compositionally biased region" description="Gly residues" evidence="2">
    <location>
        <begin position="485"/>
        <end position="504"/>
    </location>
</feature>
<evidence type="ECO:0000259" key="5">
    <source>
        <dbReference type="PROSITE" id="PS50089"/>
    </source>
</evidence>
<gene>
    <name evidence="6" type="ORF">ACOF00016_LOCUS10645</name>
</gene>
<dbReference type="PANTHER" id="PTHR33748">
    <property type="entry name" value="PROTEIN CBG04600"/>
    <property type="match status" value="1"/>
</dbReference>